<dbReference type="Pfam" id="PF19925">
    <property type="entry name" value="DUF6388"/>
    <property type="match status" value="1"/>
</dbReference>
<dbReference type="AlphaFoldDB" id="A0A8T9IKL6"/>
<proteinExistence type="predicted"/>
<organism evidence="1">
    <name type="scientific">Salmonella enterica subsp. enterica serovar Abeokuta</name>
    <dbReference type="NCBI Taxonomy" id="2926665"/>
    <lineage>
        <taxon>Bacteria</taxon>
        <taxon>Pseudomonadati</taxon>
        <taxon>Pseudomonadota</taxon>
        <taxon>Gammaproteobacteria</taxon>
        <taxon>Enterobacterales</taxon>
        <taxon>Enterobacteriaceae</taxon>
        <taxon>Salmonella</taxon>
    </lineage>
</organism>
<evidence type="ECO:0000313" key="1">
    <source>
        <dbReference type="EMBL" id="UNO34639.1"/>
    </source>
</evidence>
<accession>A0A8T9IKL6</accession>
<reference evidence="1" key="1">
    <citation type="submission" date="2022-03" db="EMBL/GenBank/DDBJ databases">
        <title>Genome Sequence of a New Salmonella enterica Strain (Salmonella Abeokuta) isolated from Poultry Feed in Nigeria.</title>
        <authorList>
            <person name="Fagbamila I."/>
            <person name="Barco L."/>
            <person name="Monorella C."/>
            <person name="Beld M.V.D."/>
            <person name="Mooijman K."/>
            <person name="Hernandez-Segura A."/>
            <person name="Orsini M."/>
            <person name="Ajayi O."/>
            <person name="Ngulukun S."/>
            <person name="Jambalang A.-R."/>
            <person name="Sati N."/>
            <person name="Emmennaa P."/>
            <person name="Ankeli P."/>
            <person name="Muhammad M."/>
        </authorList>
    </citation>
    <scope>NUCLEOTIDE SEQUENCE</scope>
    <source>
        <strain evidence="1">OG19FER4</strain>
    </source>
</reference>
<protein>
    <submittedName>
        <fullName evidence="1">DUF6388 family protein</fullName>
    </submittedName>
</protein>
<dbReference type="EMBL" id="CP093445">
    <property type="protein sequence ID" value="UNO34639.1"/>
    <property type="molecule type" value="Genomic_DNA"/>
</dbReference>
<dbReference type="InterPro" id="IPR045662">
    <property type="entry name" value="DUF6388"/>
</dbReference>
<name>A0A8T9IKL6_SALET</name>
<gene>
    <name evidence="1" type="ORF">MOV10_03220</name>
</gene>
<sequence length="109" mass="12500">MKTRKQCFEDARQLFISSNQVFIENIQNDAKSIASILGITEDDFINEEVNKAFMKHLDTLPGNSTVRIIEMMAPDEATKKALLLEYYQEISSVLGIPFETYLKENHITL</sequence>
<dbReference type="RefSeq" id="WP_080163121.1">
    <property type="nucleotide sequence ID" value="NZ_CP093445.1"/>
</dbReference>